<evidence type="ECO:0000313" key="2">
    <source>
        <dbReference type="Proteomes" id="UP000824469"/>
    </source>
</evidence>
<organism evidence="1 2">
    <name type="scientific">Taxus chinensis</name>
    <name type="common">Chinese yew</name>
    <name type="synonym">Taxus wallichiana var. chinensis</name>
    <dbReference type="NCBI Taxonomy" id="29808"/>
    <lineage>
        <taxon>Eukaryota</taxon>
        <taxon>Viridiplantae</taxon>
        <taxon>Streptophyta</taxon>
        <taxon>Embryophyta</taxon>
        <taxon>Tracheophyta</taxon>
        <taxon>Spermatophyta</taxon>
        <taxon>Pinopsida</taxon>
        <taxon>Pinidae</taxon>
        <taxon>Conifers II</taxon>
        <taxon>Cupressales</taxon>
        <taxon>Taxaceae</taxon>
        <taxon>Taxus</taxon>
    </lineage>
</organism>
<accession>A0AA38LMZ4</accession>
<dbReference type="AlphaFoldDB" id="A0AA38LMZ4"/>
<keyword evidence="2" id="KW-1185">Reference proteome</keyword>
<gene>
    <name evidence="1" type="ORF">KI387_000313</name>
</gene>
<evidence type="ECO:0000313" key="1">
    <source>
        <dbReference type="EMBL" id="KAH9328205.1"/>
    </source>
</evidence>
<proteinExistence type="predicted"/>
<comment type="caution">
    <text evidence="1">The sequence shown here is derived from an EMBL/GenBank/DDBJ whole genome shotgun (WGS) entry which is preliminary data.</text>
</comment>
<name>A0AA38LMZ4_TAXCH</name>
<dbReference type="EMBL" id="JAHRHJ020000001">
    <property type="protein sequence ID" value="KAH9328205.1"/>
    <property type="molecule type" value="Genomic_DNA"/>
</dbReference>
<sequence>VAGMDKVSKVNAEVELTDWEADGSDMEVMAVIGMEEVCVVEVTDVLIGEGVGEEVEVVEVDSLI</sequence>
<dbReference type="Proteomes" id="UP000824469">
    <property type="component" value="Unassembled WGS sequence"/>
</dbReference>
<protein>
    <submittedName>
        <fullName evidence="1">Uncharacterized protein</fullName>
    </submittedName>
</protein>
<feature type="non-terminal residue" evidence="1">
    <location>
        <position position="1"/>
    </location>
</feature>
<feature type="non-terminal residue" evidence="1">
    <location>
        <position position="64"/>
    </location>
</feature>
<reference evidence="1 2" key="1">
    <citation type="journal article" date="2021" name="Nat. Plants">
        <title>The Taxus genome provides insights into paclitaxel biosynthesis.</title>
        <authorList>
            <person name="Xiong X."/>
            <person name="Gou J."/>
            <person name="Liao Q."/>
            <person name="Li Y."/>
            <person name="Zhou Q."/>
            <person name="Bi G."/>
            <person name="Li C."/>
            <person name="Du R."/>
            <person name="Wang X."/>
            <person name="Sun T."/>
            <person name="Guo L."/>
            <person name="Liang H."/>
            <person name="Lu P."/>
            <person name="Wu Y."/>
            <person name="Zhang Z."/>
            <person name="Ro D.K."/>
            <person name="Shang Y."/>
            <person name="Huang S."/>
            <person name="Yan J."/>
        </authorList>
    </citation>
    <scope>NUCLEOTIDE SEQUENCE [LARGE SCALE GENOMIC DNA]</scope>
    <source>
        <strain evidence="1">Ta-2019</strain>
    </source>
</reference>